<comment type="catalytic activity">
    <reaction evidence="5">
        <text>Hydrolysis of terminal non-reducing N-acetyl-D-glucosamine residues in N-acetyl-alpha-D-glucosaminides.</text>
        <dbReference type="EC" id="3.2.1.50"/>
    </reaction>
</comment>
<dbReference type="GO" id="GO:0048731">
    <property type="term" value="P:system development"/>
    <property type="evidence" value="ECO:0007669"/>
    <property type="project" value="UniProtKB-ARBA"/>
</dbReference>
<name>A0A6F9DMJ5_9ASCI</name>
<dbReference type="PANTHER" id="PTHR12872:SF1">
    <property type="entry name" value="ALPHA-N-ACETYLGLUCOSAMINIDASE"/>
    <property type="match status" value="1"/>
</dbReference>
<proteinExistence type="evidence at transcript level"/>
<evidence type="ECO:0000259" key="11">
    <source>
        <dbReference type="Pfam" id="PF12971"/>
    </source>
</evidence>
<dbReference type="Gene3D" id="3.30.379.10">
    <property type="entry name" value="Chitobiase/beta-hexosaminidase domain 2-like"/>
    <property type="match status" value="1"/>
</dbReference>
<keyword evidence="1 9" id="KW-0732">Signal</keyword>
<gene>
    <name evidence="13" type="primary">Naglu-001</name>
</gene>
<evidence type="ECO:0000259" key="10">
    <source>
        <dbReference type="Pfam" id="PF05089"/>
    </source>
</evidence>
<evidence type="ECO:0000313" key="13">
    <source>
        <dbReference type="EMBL" id="CAB3264193.1"/>
    </source>
</evidence>
<dbReference type="PANTHER" id="PTHR12872">
    <property type="entry name" value="ALPHA-N-ACETYLGLUCOSAMINIDASE"/>
    <property type="match status" value="1"/>
</dbReference>
<evidence type="ECO:0000256" key="5">
    <source>
        <dbReference type="ARBA" id="ARBA00052030"/>
    </source>
</evidence>
<dbReference type="Gene3D" id="1.20.120.670">
    <property type="entry name" value="N-acetyl-b-d-glucoasminidase"/>
    <property type="match status" value="1"/>
</dbReference>
<reference evidence="13" key="1">
    <citation type="submission" date="2020-04" db="EMBL/GenBank/DDBJ databases">
        <authorList>
            <person name="Neveu A P."/>
        </authorList>
    </citation>
    <scope>NUCLEOTIDE SEQUENCE</scope>
    <source>
        <tissue evidence="13">Whole embryo</tissue>
    </source>
</reference>
<accession>A0A6F9DMJ5</accession>
<keyword evidence="2" id="KW-0378">Hydrolase</keyword>
<dbReference type="InterPro" id="IPR024240">
    <property type="entry name" value="NAGLU_N"/>
</dbReference>
<dbReference type="Pfam" id="PF12972">
    <property type="entry name" value="NAGLU_C"/>
    <property type="match status" value="1"/>
</dbReference>
<dbReference type="FunFam" id="3.20.20.80:FF:000107">
    <property type="entry name" value="Alpha-N-acetylglucosaminidase family"/>
    <property type="match status" value="1"/>
</dbReference>
<dbReference type="EMBL" id="LR788331">
    <property type="protein sequence ID" value="CAB3264193.1"/>
    <property type="molecule type" value="mRNA"/>
</dbReference>
<evidence type="ECO:0000256" key="6">
    <source>
        <dbReference type="ARBA" id="ARBA00060996"/>
    </source>
</evidence>
<dbReference type="GO" id="GO:0004561">
    <property type="term" value="F:alpha-N-acetylglucosaminidase activity"/>
    <property type="evidence" value="ECO:0007669"/>
    <property type="project" value="UniProtKB-EC"/>
</dbReference>
<evidence type="ECO:0000256" key="4">
    <source>
        <dbReference type="ARBA" id="ARBA00023295"/>
    </source>
</evidence>
<dbReference type="InterPro" id="IPR024733">
    <property type="entry name" value="NAGLU_tim-barrel"/>
</dbReference>
<evidence type="ECO:0000256" key="9">
    <source>
        <dbReference type="SAM" id="SignalP"/>
    </source>
</evidence>
<organism evidence="13">
    <name type="scientific">Phallusia mammillata</name>
    <dbReference type="NCBI Taxonomy" id="59560"/>
    <lineage>
        <taxon>Eukaryota</taxon>
        <taxon>Metazoa</taxon>
        <taxon>Chordata</taxon>
        <taxon>Tunicata</taxon>
        <taxon>Ascidiacea</taxon>
        <taxon>Phlebobranchia</taxon>
        <taxon>Ascidiidae</taxon>
        <taxon>Phallusia</taxon>
    </lineage>
</organism>
<feature type="chain" id="PRO_5026199921" description="Alpha-N-acetylglucosaminidase" evidence="9">
    <location>
        <begin position="19"/>
        <end position="748"/>
    </location>
</feature>
<dbReference type="InterPro" id="IPR007781">
    <property type="entry name" value="NAGLU"/>
</dbReference>
<keyword evidence="4" id="KW-0326">Glycosidase</keyword>
<dbReference type="InterPro" id="IPR024732">
    <property type="entry name" value="NAGLU_C"/>
</dbReference>
<dbReference type="AlphaFoldDB" id="A0A6F9DMJ5"/>
<comment type="similarity">
    <text evidence="6">Belongs to the glycosyl hydrolase 89 family.</text>
</comment>
<evidence type="ECO:0000256" key="8">
    <source>
        <dbReference type="ARBA" id="ARBA00072202"/>
    </source>
</evidence>
<feature type="domain" description="Alpha-N-acetylglucosaminidase N-terminal" evidence="11">
    <location>
        <begin position="38"/>
        <end position="120"/>
    </location>
</feature>
<dbReference type="SUPFAM" id="SSF51445">
    <property type="entry name" value="(Trans)glycosidases"/>
    <property type="match status" value="1"/>
</dbReference>
<feature type="domain" description="Alpha-N-acetylglucosaminidase tim-barrel" evidence="10">
    <location>
        <begin position="135"/>
        <end position="469"/>
    </location>
</feature>
<dbReference type="InterPro" id="IPR029018">
    <property type="entry name" value="Hex-like_dom2"/>
</dbReference>
<keyword evidence="3" id="KW-0325">Glycoprotein</keyword>
<dbReference type="Pfam" id="PF12971">
    <property type="entry name" value="NAGLU_N"/>
    <property type="match status" value="1"/>
</dbReference>
<evidence type="ECO:0000256" key="7">
    <source>
        <dbReference type="ARBA" id="ARBA00066522"/>
    </source>
</evidence>
<protein>
    <recommendedName>
        <fullName evidence="8">Alpha-N-acetylglucosaminidase</fullName>
        <ecNumber evidence="7">3.2.1.50</ecNumber>
    </recommendedName>
</protein>
<evidence type="ECO:0000256" key="3">
    <source>
        <dbReference type="ARBA" id="ARBA00023180"/>
    </source>
</evidence>
<dbReference type="Pfam" id="PF05089">
    <property type="entry name" value="NAGLU"/>
    <property type="match status" value="1"/>
</dbReference>
<dbReference type="Gene3D" id="3.20.20.80">
    <property type="entry name" value="Glycosidases"/>
    <property type="match status" value="1"/>
</dbReference>
<feature type="signal peptide" evidence="9">
    <location>
        <begin position="1"/>
        <end position="18"/>
    </location>
</feature>
<evidence type="ECO:0000256" key="1">
    <source>
        <dbReference type="ARBA" id="ARBA00022729"/>
    </source>
</evidence>
<evidence type="ECO:0000259" key="12">
    <source>
        <dbReference type="Pfam" id="PF12972"/>
    </source>
</evidence>
<feature type="domain" description="Alpha-N-acetylglucosaminidase C-terminal" evidence="12">
    <location>
        <begin position="479"/>
        <end position="741"/>
    </location>
</feature>
<evidence type="ECO:0000256" key="2">
    <source>
        <dbReference type="ARBA" id="ARBA00022801"/>
    </source>
</evidence>
<sequence length="748" mass="85847">MLKLSVVLFLLCISTCNGRLFKTLDPVKSYTAQSDQLAAVQDLVKRVLGDRSDEIKISLVPEANYQDFALLQYNDGILTITGNNGIGIAYGLNHYLKYFCRKQLSWAGDQIGNIPKPLPAIPTEGLFLQAGVKYRYYQNVCTVSYSSVWWNWTRWEREIDWMALNGINLPLAFTGQEAIWQRVYKKLGLSQMDLDEHFVGPAFLAWGRMGNLKGFGGPLPDSWKESQLALQHKILNRMRSLGMIPVLPGFAGHVPLAVSKKYPNASISQLGGWANFNCTYSCSSLLEPDDPLFRTIGKMFIEEQIKEYNGTNHIYNADTFNEMIPRSNNVSYLGNASLAVYEAMTAGDPQAVWLMQGWLFHNAPWFWQTPQIKALVTAVPMGRLLLLDLFSEAYPQFERANYYYGQPFIWCMLHDFGGNLGFYGKLEAINNNPRKTLLTVDSTMVGTGITPEGINQNYLVYDLMLEAGFTVQPVNISLWIEEYVRRRYDSDDKFAIATWLEIGSSIYNDTTTGFPAKSLIRGPIVKRPSTVITELPYWYTYSSLESVWDYFSKAMPNLKDIPTVRYDAVDITRQMLQAIHRVLYYAMLQEFEWKNPNTMFTLGELILDLYDDFDRILATDSHFMMGCWIRDARLSAVDPKDRDLFEYNARNQVTLWGPEGEILDYGDKHWASLAKYYYRPRWALFIQRLEYSLITDTPFDPVGFAHDVFSNVEEPFTISKSTYPTTPTENSLEVAMELYHKWRPFLTL</sequence>
<dbReference type="EC" id="3.2.1.50" evidence="7"/>
<dbReference type="InterPro" id="IPR017853">
    <property type="entry name" value="GH"/>
</dbReference>